<dbReference type="EMBL" id="MN740736">
    <property type="protein sequence ID" value="QHS81390.1"/>
    <property type="molecule type" value="Genomic_DNA"/>
</dbReference>
<accession>A0A6C0APK5</accession>
<protein>
    <submittedName>
        <fullName evidence="1">Uncharacterized protein</fullName>
    </submittedName>
</protein>
<proteinExistence type="predicted"/>
<reference evidence="1" key="1">
    <citation type="journal article" date="2020" name="Nature">
        <title>Giant virus diversity and host interactions through global metagenomics.</title>
        <authorList>
            <person name="Schulz F."/>
            <person name="Roux S."/>
            <person name="Paez-Espino D."/>
            <person name="Jungbluth S."/>
            <person name="Walsh D.A."/>
            <person name="Denef V.J."/>
            <person name="McMahon K.D."/>
            <person name="Konstantinidis K.T."/>
            <person name="Eloe-Fadrosh E.A."/>
            <person name="Kyrpides N.C."/>
            <person name="Woyke T."/>
        </authorList>
    </citation>
    <scope>NUCLEOTIDE SEQUENCE</scope>
    <source>
        <strain evidence="1">GVMAG-S-1101161-73</strain>
    </source>
</reference>
<dbReference type="AlphaFoldDB" id="A0A6C0APK5"/>
<evidence type="ECO:0000313" key="1">
    <source>
        <dbReference type="EMBL" id="QHS81390.1"/>
    </source>
</evidence>
<sequence>MATCISRRACADRDTLRLIDKDGQPGRHIWVEYRCSNKVIVEGLVCRDCAYKLPKYKYQANAKCDHGIIGGPYPADSKLYGSGFYLKLIKEGWKILEADENRAKAAVDKANSEMAKKMLAKPSVEKEAPVVGQEAPVVGQEAPVVGQEAPVVGQEAPVVGQEAQVIEQPVRQKRAYKKRTPEEKAAKAVKPVKAVETANEIDTKKLKTIKRVKSSSLKLDILLPTPPPIEEIPHDPKFIESISPPINIGEFVTVKVKKIKCQAKDYYYDANSGKLYGISVNGVGGYKGRYNVEKDIVDTTFPDSDVEEEV</sequence>
<name>A0A6C0APK5_9ZZZZ</name>
<organism evidence="1">
    <name type="scientific">viral metagenome</name>
    <dbReference type="NCBI Taxonomy" id="1070528"/>
    <lineage>
        <taxon>unclassified sequences</taxon>
        <taxon>metagenomes</taxon>
        <taxon>organismal metagenomes</taxon>
    </lineage>
</organism>